<dbReference type="Proteomes" id="UP000501690">
    <property type="component" value="Linkage Group LG3"/>
</dbReference>
<evidence type="ECO:0000256" key="1">
    <source>
        <dbReference type="ARBA" id="ARBA00008668"/>
    </source>
</evidence>
<keyword evidence="2" id="KW-1133">Transmembrane helix</keyword>
<dbReference type="InterPro" id="IPR035669">
    <property type="entry name" value="SGNH_plant_lipase-like"/>
</dbReference>
<reference evidence="3 4" key="1">
    <citation type="submission" date="2019-04" db="EMBL/GenBank/DDBJ databases">
        <title>An improved genome assembly and genetic linkage map for asparagus bean, Vigna unguiculata ssp. sesquipedialis.</title>
        <authorList>
            <person name="Xia Q."/>
            <person name="Zhang R."/>
            <person name="Dong Y."/>
        </authorList>
    </citation>
    <scope>NUCLEOTIDE SEQUENCE [LARGE SCALE GENOMIC DNA]</scope>
    <source>
        <tissue evidence="3">Leaf</tissue>
    </source>
</reference>
<evidence type="ECO:0000313" key="3">
    <source>
        <dbReference type="EMBL" id="QCD87788.1"/>
    </source>
</evidence>
<protein>
    <submittedName>
        <fullName evidence="3">Zeta-carotene desaturase</fullName>
    </submittedName>
</protein>
<accession>A0A4D6LGZ4</accession>
<dbReference type="InterPro" id="IPR001087">
    <property type="entry name" value="GDSL"/>
</dbReference>
<dbReference type="InterPro" id="IPR036514">
    <property type="entry name" value="SGNH_hydro_sf"/>
</dbReference>
<keyword evidence="2" id="KW-0812">Transmembrane</keyword>
<keyword evidence="4" id="KW-1185">Reference proteome</keyword>
<evidence type="ECO:0000313" key="4">
    <source>
        <dbReference type="Proteomes" id="UP000501690"/>
    </source>
</evidence>
<evidence type="ECO:0000256" key="2">
    <source>
        <dbReference type="SAM" id="Phobius"/>
    </source>
</evidence>
<name>A0A4D6LGZ4_VIGUN</name>
<dbReference type="FunFam" id="3.40.50.1110:FF:000003">
    <property type="entry name" value="GDSL esterase/lipase APG"/>
    <property type="match status" value="2"/>
</dbReference>
<dbReference type="InterPro" id="IPR008265">
    <property type="entry name" value="Lipase_GDSL_AS"/>
</dbReference>
<dbReference type="GO" id="GO:0016298">
    <property type="term" value="F:lipase activity"/>
    <property type="evidence" value="ECO:0007669"/>
    <property type="project" value="InterPro"/>
</dbReference>
<dbReference type="PANTHER" id="PTHR45642:SF77">
    <property type="entry name" value="GDSL-LIKE LIPASE_ACYLHYDROLASE"/>
    <property type="match status" value="1"/>
</dbReference>
<organism evidence="3 4">
    <name type="scientific">Vigna unguiculata</name>
    <name type="common">Cowpea</name>
    <dbReference type="NCBI Taxonomy" id="3917"/>
    <lineage>
        <taxon>Eukaryota</taxon>
        <taxon>Viridiplantae</taxon>
        <taxon>Streptophyta</taxon>
        <taxon>Embryophyta</taxon>
        <taxon>Tracheophyta</taxon>
        <taxon>Spermatophyta</taxon>
        <taxon>Magnoliopsida</taxon>
        <taxon>eudicotyledons</taxon>
        <taxon>Gunneridae</taxon>
        <taxon>Pentapetalae</taxon>
        <taxon>rosids</taxon>
        <taxon>fabids</taxon>
        <taxon>Fabales</taxon>
        <taxon>Fabaceae</taxon>
        <taxon>Papilionoideae</taxon>
        <taxon>50 kb inversion clade</taxon>
        <taxon>NPAAA clade</taxon>
        <taxon>indigoferoid/millettioid clade</taxon>
        <taxon>Phaseoleae</taxon>
        <taxon>Vigna</taxon>
    </lineage>
</organism>
<proteinExistence type="inferred from homology"/>
<sequence length="718" mass="79882">MFFCEVPFSQLFLAILWSFSTIIISLVSVVSLPNNESVPALFVFGDSILDTGNNDYIETFFKCNFPPYGEDFGGGNQPTGRFSNGLIPSDFLAAELKIKKLLPPYLDPNLKREDLLTGVSFASGASGYDPLTNNIALVLSLSDQLDKFKEYKTKIQDMVGENTTTTIISKSIYILSSGSNDITNTFFLLPFRRLQYNISTYTDLMVSKAKEFLEDLYELGARRIGIVGLPNLGCLPSQRTLRGGFNRTCSDLENQAAMLFNNKLSSQIDILGKNFTDAKLVYLDIYKILSDMVQNATKYGFEVADKGCCGTGYFEVGGLCNFLSQICSNRSNYIFWDSFHPTEKAYNIISSEVNTMFFSEVPSPQLFIVIVWSFSTIIISLVSAVRLPNNESVPAVIAFGDSILDTGNNDYINTLFKSNFRPYGKDFGGGNQPTGRFSNGLIPSDFLAAILDIKKLLPPYLDPNLKRHDLLTGVSFASAASGYDPQTNKIASVLSLSDQLENFKEYKTKLHDMVGENTTTTIISKSVYLLSSGNNDIANTFFTLPFRRLQYNVSTYTDFMVSQATKFLQNLYGLGARKIGVLGLPNLGCVPSQRTLRGGLHRKCSERENQASMLFNKKLSCQIDILGKKYPDAKFVYLDIYSVLSDLVQNTTKYGFEVADKGCCGSGNLEVSILCNPLSLGICSNRSNYVFWDSFHPTEKAYQIITSQVFDKNVDKFF</sequence>
<dbReference type="GO" id="GO:0006629">
    <property type="term" value="P:lipid metabolic process"/>
    <property type="evidence" value="ECO:0007669"/>
    <property type="project" value="InterPro"/>
</dbReference>
<dbReference type="EMBL" id="CP039347">
    <property type="protein sequence ID" value="QCD87788.1"/>
    <property type="molecule type" value="Genomic_DNA"/>
</dbReference>
<dbReference type="InterPro" id="IPR050592">
    <property type="entry name" value="GDSL_lipolytic_enzyme"/>
</dbReference>
<gene>
    <name evidence="3" type="ORF">DEO72_LG3g2328</name>
</gene>
<dbReference type="CDD" id="cd01837">
    <property type="entry name" value="SGNH_plant_lipase_like"/>
    <property type="match status" value="2"/>
</dbReference>
<dbReference type="Pfam" id="PF00657">
    <property type="entry name" value="Lipase_GDSL"/>
    <property type="match status" value="2"/>
</dbReference>
<dbReference type="PROSITE" id="PS01098">
    <property type="entry name" value="LIPASE_GDSL_SER"/>
    <property type="match status" value="2"/>
</dbReference>
<dbReference type="AlphaFoldDB" id="A0A4D6LGZ4"/>
<comment type="similarity">
    <text evidence="1">Belongs to the 'GDSL' lipolytic enzyme family.</text>
</comment>
<keyword evidence="2" id="KW-0472">Membrane</keyword>
<feature type="transmembrane region" description="Helical" evidence="2">
    <location>
        <begin position="12"/>
        <end position="32"/>
    </location>
</feature>
<dbReference type="GO" id="GO:0005576">
    <property type="term" value="C:extracellular region"/>
    <property type="evidence" value="ECO:0007669"/>
    <property type="project" value="TreeGrafter"/>
</dbReference>
<dbReference type="Gene3D" id="3.40.50.1110">
    <property type="entry name" value="SGNH hydrolase"/>
    <property type="match status" value="2"/>
</dbReference>
<dbReference type="PANTHER" id="PTHR45642">
    <property type="entry name" value="GDSL ESTERASE/LIPASE EXL3"/>
    <property type="match status" value="1"/>
</dbReference>